<keyword evidence="2" id="KW-1003">Cell membrane</keyword>
<comment type="caution">
    <text evidence="8">The sequence shown here is derived from an EMBL/GenBank/DDBJ whole genome shotgun (WGS) entry which is preliminary data.</text>
</comment>
<feature type="transmembrane region" description="Helical" evidence="6">
    <location>
        <begin position="106"/>
        <end position="127"/>
    </location>
</feature>
<dbReference type="InterPro" id="IPR036259">
    <property type="entry name" value="MFS_trans_sf"/>
</dbReference>
<feature type="transmembrane region" description="Helical" evidence="6">
    <location>
        <begin position="212"/>
        <end position="234"/>
    </location>
</feature>
<name>A0A7Y9IW67_9BURK</name>
<gene>
    <name evidence="8" type="ORF">FHW18_002889</name>
</gene>
<feature type="transmembrane region" description="Helical" evidence="6">
    <location>
        <begin position="367"/>
        <end position="386"/>
    </location>
</feature>
<dbReference type="GO" id="GO:0005886">
    <property type="term" value="C:plasma membrane"/>
    <property type="evidence" value="ECO:0007669"/>
    <property type="project" value="UniProtKB-SubCell"/>
</dbReference>
<dbReference type="EMBL" id="JACBYR010000001">
    <property type="protein sequence ID" value="NYE83618.1"/>
    <property type="molecule type" value="Genomic_DNA"/>
</dbReference>
<dbReference type="PANTHER" id="PTHR43124:SF3">
    <property type="entry name" value="CHLORAMPHENICOL EFFLUX PUMP RV0191"/>
    <property type="match status" value="1"/>
</dbReference>
<dbReference type="InterPro" id="IPR020846">
    <property type="entry name" value="MFS_dom"/>
</dbReference>
<keyword evidence="9" id="KW-1185">Reference proteome</keyword>
<evidence type="ECO:0000259" key="7">
    <source>
        <dbReference type="PROSITE" id="PS50850"/>
    </source>
</evidence>
<evidence type="ECO:0000256" key="4">
    <source>
        <dbReference type="ARBA" id="ARBA00022989"/>
    </source>
</evidence>
<proteinExistence type="predicted"/>
<keyword evidence="3 6" id="KW-0812">Transmembrane</keyword>
<evidence type="ECO:0000256" key="6">
    <source>
        <dbReference type="SAM" id="Phobius"/>
    </source>
</evidence>
<feature type="transmembrane region" description="Helical" evidence="6">
    <location>
        <begin position="12"/>
        <end position="34"/>
    </location>
</feature>
<dbReference type="CDD" id="cd17324">
    <property type="entry name" value="MFS_NepI_like"/>
    <property type="match status" value="1"/>
</dbReference>
<feature type="transmembrane region" description="Helical" evidence="6">
    <location>
        <begin position="341"/>
        <end position="361"/>
    </location>
</feature>
<feature type="domain" description="Major facilitator superfamily (MFS) profile" evidence="7">
    <location>
        <begin position="15"/>
        <end position="389"/>
    </location>
</feature>
<evidence type="ECO:0000256" key="1">
    <source>
        <dbReference type="ARBA" id="ARBA00004651"/>
    </source>
</evidence>
<dbReference type="PANTHER" id="PTHR43124">
    <property type="entry name" value="PURINE EFFLUX PUMP PBUE"/>
    <property type="match status" value="1"/>
</dbReference>
<accession>A0A7Y9IW67</accession>
<dbReference type="Gene3D" id="1.20.1250.20">
    <property type="entry name" value="MFS general substrate transporter like domains"/>
    <property type="match status" value="1"/>
</dbReference>
<evidence type="ECO:0000256" key="2">
    <source>
        <dbReference type="ARBA" id="ARBA00022475"/>
    </source>
</evidence>
<dbReference type="AlphaFoldDB" id="A0A7Y9IW67"/>
<dbReference type="InterPro" id="IPR011701">
    <property type="entry name" value="MFS"/>
</dbReference>
<protein>
    <submittedName>
        <fullName evidence="8">DHA1 family inner membrane transport protein</fullName>
    </submittedName>
</protein>
<feature type="transmembrane region" description="Helical" evidence="6">
    <location>
        <begin position="246"/>
        <end position="270"/>
    </location>
</feature>
<dbReference type="InterPro" id="IPR050189">
    <property type="entry name" value="MFS_Efflux_Transporters"/>
</dbReference>
<evidence type="ECO:0000256" key="3">
    <source>
        <dbReference type="ARBA" id="ARBA00022692"/>
    </source>
</evidence>
<dbReference type="GO" id="GO:0022857">
    <property type="term" value="F:transmembrane transporter activity"/>
    <property type="evidence" value="ECO:0007669"/>
    <property type="project" value="InterPro"/>
</dbReference>
<feature type="transmembrane region" description="Helical" evidence="6">
    <location>
        <begin position="81"/>
        <end position="100"/>
    </location>
</feature>
<keyword evidence="4 6" id="KW-1133">Transmembrane helix</keyword>
<feature type="transmembrane region" description="Helical" evidence="6">
    <location>
        <begin position="164"/>
        <end position="185"/>
    </location>
</feature>
<feature type="transmembrane region" description="Helical" evidence="6">
    <location>
        <begin position="54"/>
        <end position="74"/>
    </location>
</feature>
<organism evidence="8 9">
    <name type="scientific">Pigmentiphaga litoralis</name>
    <dbReference type="NCBI Taxonomy" id="516702"/>
    <lineage>
        <taxon>Bacteria</taxon>
        <taxon>Pseudomonadati</taxon>
        <taxon>Pseudomonadota</taxon>
        <taxon>Betaproteobacteria</taxon>
        <taxon>Burkholderiales</taxon>
        <taxon>Alcaligenaceae</taxon>
        <taxon>Pigmentiphaga</taxon>
    </lineage>
</organism>
<feature type="transmembrane region" description="Helical" evidence="6">
    <location>
        <begin position="302"/>
        <end position="321"/>
    </location>
</feature>
<evidence type="ECO:0000256" key="5">
    <source>
        <dbReference type="ARBA" id="ARBA00023136"/>
    </source>
</evidence>
<keyword evidence="5 6" id="KW-0472">Membrane</keyword>
<evidence type="ECO:0000313" key="9">
    <source>
        <dbReference type="Proteomes" id="UP000542125"/>
    </source>
</evidence>
<dbReference type="PROSITE" id="PS50850">
    <property type="entry name" value="MFS"/>
    <property type="match status" value="1"/>
</dbReference>
<reference evidence="8 9" key="1">
    <citation type="submission" date="2020-07" db="EMBL/GenBank/DDBJ databases">
        <title>Genomic Encyclopedia of Type Strains, Phase IV (KMG-V): Genome sequencing to study the core and pangenomes of soil and plant-associated prokaryotes.</title>
        <authorList>
            <person name="Whitman W."/>
        </authorList>
    </citation>
    <scope>NUCLEOTIDE SEQUENCE [LARGE SCALE GENOMIC DNA]</scope>
    <source>
        <strain evidence="8 9">SAS40</strain>
    </source>
</reference>
<dbReference type="SUPFAM" id="SSF103473">
    <property type="entry name" value="MFS general substrate transporter"/>
    <property type="match status" value="1"/>
</dbReference>
<comment type="subcellular location">
    <subcellularLocation>
        <location evidence="1">Cell membrane</location>
        <topology evidence="1">Multi-pass membrane protein</topology>
    </subcellularLocation>
</comment>
<evidence type="ECO:0000313" key="8">
    <source>
        <dbReference type="EMBL" id="NYE83618.1"/>
    </source>
</evidence>
<dbReference type="Proteomes" id="UP000542125">
    <property type="component" value="Unassembled WGS sequence"/>
</dbReference>
<dbReference type="RefSeq" id="WP_179587401.1">
    <property type="nucleotide sequence ID" value="NZ_JACBYR010000001.1"/>
</dbReference>
<sequence>MSSPPVYSPRAIAMAAFALAIGGFGIGTGEFAIMGLLPNVAEHLHVSAPEVGHLISAYALGVVIGAPLIAVMAAHLSRSTLLFGLMIWFVIGNFASAFAPGYYSLMAFRFLTGMPHGAYFGVAALVAASMVPPHRRGQAIGRVMLGLTVAALIGNPLATGLGQWLGWRAAFAAVGTIGIITLIMLNKFVPHQEDQPVSSARQELGALRRGQVWFTLGIGAIGFGGLFAVFSYIAPTLTQVTGLGESWVPIALAVMGAGMIAGNIAGGWLADRALVKSIGGVLVWTMLVLAIFPWMAGNTWTMMLNIFLIGTGLALGPVLQIRLMDVAADAQTLAASLNHSAFNMANALGAWLGGVAITAGYGWTSTGWVGAMLALAGLLLFGLSLLHMRRMGTVSGAA</sequence>
<feature type="transmembrane region" description="Helical" evidence="6">
    <location>
        <begin position="277"/>
        <end position="296"/>
    </location>
</feature>
<dbReference type="Pfam" id="PF07690">
    <property type="entry name" value="MFS_1"/>
    <property type="match status" value="1"/>
</dbReference>
<feature type="transmembrane region" description="Helical" evidence="6">
    <location>
        <begin position="139"/>
        <end position="158"/>
    </location>
</feature>